<evidence type="ECO:0000256" key="2">
    <source>
        <dbReference type="SAM" id="Phobius"/>
    </source>
</evidence>
<keyword evidence="2" id="KW-1133">Transmembrane helix</keyword>
<keyword evidence="2" id="KW-0812">Transmembrane</keyword>
<name>M7SY70_EUTLA</name>
<accession>M7SY70</accession>
<feature type="compositionally biased region" description="Polar residues" evidence="1">
    <location>
        <begin position="92"/>
        <end position="102"/>
    </location>
</feature>
<dbReference type="EMBL" id="KB706069">
    <property type="protein sequence ID" value="EMR69503.1"/>
    <property type="molecule type" value="Genomic_DNA"/>
</dbReference>
<feature type="transmembrane region" description="Helical" evidence="2">
    <location>
        <begin position="246"/>
        <end position="272"/>
    </location>
</feature>
<dbReference type="Proteomes" id="UP000012174">
    <property type="component" value="Unassembled WGS sequence"/>
</dbReference>
<protein>
    <submittedName>
        <fullName evidence="3">Uncharacterized protein</fullName>
    </submittedName>
</protein>
<dbReference type="HOGENOM" id="CLU_087677_0_0_1"/>
<dbReference type="eggNOG" id="ENOG502TDPH">
    <property type="taxonomic scope" value="Eukaryota"/>
</dbReference>
<proteinExistence type="predicted"/>
<evidence type="ECO:0000313" key="4">
    <source>
        <dbReference type="Proteomes" id="UP000012174"/>
    </source>
</evidence>
<sequence>MPFSGMWIAAAQTAAFSALTKIFEHESDRWELKDVWENEAFANFTRVVLKQTAMANSTTPAADTADASSVLSIDDGTTTTTTNASFPHLNGSAANNSTGYPPTMGTESDSSFYLGTLPCVIFVSLVTCALFYWWQVWLERMLPGRPRRVEVAYHQQQHQKHGGGSGGEKKKMVVVEGDEDREEEVVKRWIAEGKVQRSSLSWGNTFLKWILDITVGRAALRAFWASLELVVKWKRPLSDIWGFWTWGQLLAGMLFNLVSLWPLIALVSYAVIPVGKRQPFRAAVWLLYTVFTEMLLRATIPWALNTEFVQAVLHNVTSEAEKAQMRQNLHVVDEL</sequence>
<keyword evidence="4" id="KW-1185">Reference proteome</keyword>
<organism evidence="3 4">
    <name type="scientific">Eutypa lata (strain UCR-EL1)</name>
    <name type="common">Grapevine dieback disease fungus</name>
    <name type="synonym">Eutypa armeniacae</name>
    <dbReference type="NCBI Taxonomy" id="1287681"/>
    <lineage>
        <taxon>Eukaryota</taxon>
        <taxon>Fungi</taxon>
        <taxon>Dikarya</taxon>
        <taxon>Ascomycota</taxon>
        <taxon>Pezizomycotina</taxon>
        <taxon>Sordariomycetes</taxon>
        <taxon>Xylariomycetidae</taxon>
        <taxon>Xylariales</taxon>
        <taxon>Diatrypaceae</taxon>
        <taxon>Eutypa</taxon>
    </lineage>
</organism>
<feature type="region of interest" description="Disordered" evidence="1">
    <location>
        <begin position="81"/>
        <end position="102"/>
    </location>
</feature>
<evidence type="ECO:0000256" key="1">
    <source>
        <dbReference type="SAM" id="MobiDB-lite"/>
    </source>
</evidence>
<dbReference type="AlphaFoldDB" id="M7SY70"/>
<reference evidence="4" key="1">
    <citation type="journal article" date="2013" name="Genome Announc.">
        <title>Draft genome sequence of the grapevine dieback fungus Eutypa lata UCR-EL1.</title>
        <authorList>
            <person name="Blanco-Ulate B."/>
            <person name="Rolshausen P.E."/>
            <person name="Cantu D."/>
        </authorList>
    </citation>
    <scope>NUCLEOTIDE SEQUENCE [LARGE SCALE GENOMIC DNA]</scope>
    <source>
        <strain evidence="4">UCR-EL1</strain>
    </source>
</reference>
<feature type="transmembrane region" description="Helical" evidence="2">
    <location>
        <begin position="284"/>
        <end position="304"/>
    </location>
</feature>
<feature type="transmembrane region" description="Helical" evidence="2">
    <location>
        <begin position="112"/>
        <end position="138"/>
    </location>
</feature>
<gene>
    <name evidence="3" type="ORF">UCREL1_3471</name>
</gene>
<keyword evidence="2" id="KW-0472">Membrane</keyword>
<dbReference type="OrthoDB" id="10267969at2759"/>
<evidence type="ECO:0000313" key="3">
    <source>
        <dbReference type="EMBL" id="EMR69503.1"/>
    </source>
</evidence>
<dbReference type="KEGG" id="ela:UCREL1_3471"/>